<protein>
    <submittedName>
        <fullName evidence="1">Uncharacterized protein</fullName>
    </submittedName>
</protein>
<gene>
    <name evidence="1" type="ORF">IAD23_05380</name>
</gene>
<organism evidence="1 2">
    <name type="scientific">Candidatus Scybalenecus merdavium</name>
    <dbReference type="NCBI Taxonomy" id="2840939"/>
    <lineage>
        <taxon>Bacteria</taxon>
        <taxon>Bacillati</taxon>
        <taxon>Bacillota</taxon>
        <taxon>Clostridia</taxon>
        <taxon>Eubacteriales</taxon>
        <taxon>Oscillospiraceae</taxon>
        <taxon>Oscillospiraceae incertae sedis</taxon>
        <taxon>Candidatus Scybalenecus</taxon>
    </lineage>
</organism>
<reference evidence="1" key="2">
    <citation type="journal article" date="2021" name="PeerJ">
        <title>Extensive microbial diversity within the chicken gut microbiome revealed by metagenomics and culture.</title>
        <authorList>
            <person name="Gilroy R."/>
            <person name="Ravi A."/>
            <person name="Getino M."/>
            <person name="Pursley I."/>
            <person name="Horton D.L."/>
            <person name="Alikhan N.F."/>
            <person name="Baker D."/>
            <person name="Gharbi K."/>
            <person name="Hall N."/>
            <person name="Watson M."/>
            <person name="Adriaenssens E.M."/>
            <person name="Foster-Nyarko E."/>
            <person name="Jarju S."/>
            <person name="Secka A."/>
            <person name="Antonio M."/>
            <person name="Oren A."/>
            <person name="Chaudhuri R.R."/>
            <person name="La Ragione R."/>
            <person name="Hildebrand F."/>
            <person name="Pallen M.J."/>
        </authorList>
    </citation>
    <scope>NUCLEOTIDE SEQUENCE</scope>
    <source>
        <strain evidence="1">CHK176-6737</strain>
    </source>
</reference>
<sequence>MEKDYWNDFVRSGKVEDYIKYKNAQESAFYENDRKRDRYQGTNSWGE</sequence>
<name>A0A9D1MVF0_9FIRM</name>
<evidence type="ECO:0000313" key="1">
    <source>
        <dbReference type="EMBL" id="HIU69374.1"/>
    </source>
</evidence>
<dbReference type="EMBL" id="DVNM01000028">
    <property type="protein sequence ID" value="HIU69374.1"/>
    <property type="molecule type" value="Genomic_DNA"/>
</dbReference>
<proteinExistence type="predicted"/>
<comment type="caution">
    <text evidence="1">The sequence shown here is derived from an EMBL/GenBank/DDBJ whole genome shotgun (WGS) entry which is preliminary data.</text>
</comment>
<dbReference type="Proteomes" id="UP000824125">
    <property type="component" value="Unassembled WGS sequence"/>
</dbReference>
<accession>A0A9D1MVF0</accession>
<reference evidence="1" key="1">
    <citation type="submission" date="2020-10" db="EMBL/GenBank/DDBJ databases">
        <authorList>
            <person name="Gilroy R."/>
        </authorList>
    </citation>
    <scope>NUCLEOTIDE SEQUENCE</scope>
    <source>
        <strain evidence="1">CHK176-6737</strain>
    </source>
</reference>
<dbReference type="AlphaFoldDB" id="A0A9D1MVF0"/>
<evidence type="ECO:0000313" key="2">
    <source>
        <dbReference type="Proteomes" id="UP000824125"/>
    </source>
</evidence>